<organism evidence="4">
    <name type="scientific">Dulem virus 69</name>
    <dbReference type="NCBI Taxonomy" id="3145780"/>
    <lineage>
        <taxon>Viruses</taxon>
        <taxon>Monodnaviria</taxon>
        <taxon>Loebvirae</taxon>
        <taxon>Hofneiviricota</taxon>
        <taxon>Faserviricetes</taxon>
        <taxon>Tubulavirales</taxon>
        <taxon>Inoviridae</taxon>
        <taxon>Inovirus</taxon>
    </lineage>
</organism>
<feature type="region of interest" description="Disordered" evidence="1">
    <location>
        <begin position="337"/>
        <end position="362"/>
    </location>
</feature>
<dbReference type="EMBL" id="PP511726">
    <property type="protein sequence ID" value="XCD06905.1"/>
    <property type="molecule type" value="Genomic_DNA"/>
</dbReference>
<proteinExistence type="predicted"/>
<name>A0AAU8B5W0_9VIRU</name>
<evidence type="ECO:0000313" key="4">
    <source>
        <dbReference type="EMBL" id="XCD06905.1"/>
    </source>
</evidence>
<evidence type="ECO:0000256" key="1">
    <source>
        <dbReference type="SAM" id="MobiDB-lite"/>
    </source>
</evidence>
<feature type="domain" description="Replication-associated protein ORF2/G2P" evidence="2">
    <location>
        <begin position="98"/>
        <end position="222"/>
    </location>
</feature>
<dbReference type="Pfam" id="PF23343">
    <property type="entry name" value="REP_ORF2-G2P"/>
    <property type="match status" value="1"/>
</dbReference>
<protein>
    <submittedName>
        <fullName evidence="4">Replication protein</fullName>
    </submittedName>
</protein>
<evidence type="ECO:0000313" key="3">
    <source>
        <dbReference type="EMBL" id="XCD05305.1"/>
    </source>
</evidence>
<feature type="compositionally biased region" description="Polar residues" evidence="1">
    <location>
        <begin position="352"/>
        <end position="362"/>
    </location>
</feature>
<sequence length="362" mass="42415">MRPRRGRDRGTCPRVVSPSLWRRKTCRKATFWGDFVYLRLYEYPEAKSKRFRVVGINGSRPVGGERAEPTEHDKRSAQNLARARRTIRDLILCNPFRFFCTFTFSDSKIDRYDYKACKKAITKFFDNFRTRYASHFIYILVPERHKDGAWHFHGLVAGIPAGEFYTPEFITYRDRRSQELKVIRNTKGYMRWRRWPYGHFDCSVIKDYEASATYVSKYITKDLISVMKGAHLYFSSKGLRRPSLVFDEDNVPFPMKPQYSDEFCKLSWASGGDVIGDLLPSWYDDMCADIRDIDMPERLTERSLFSELTVEQLSLLESAEQVPVPWDMCYTKEKSEGGTTNLNLEKPLNFSEGRNISGRNEE</sequence>
<reference evidence="4" key="1">
    <citation type="submission" date="2024-03" db="EMBL/GenBank/DDBJ databases">
        <title>Diverse circular DNA viruses in blood, oral, and fecal samples of captive lemurs.</title>
        <authorList>
            <person name="Paietta E.N."/>
            <person name="Kraberger S."/>
            <person name="Lund M.C."/>
            <person name="Custer J.M."/>
            <person name="Vargas K.M."/>
            <person name="Ehmke E.E."/>
            <person name="Yoder A.D."/>
            <person name="Varsani A."/>
        </authorList>
    </citation>
    <scope>NUCLEOTIDE SEQUENCE</scope>
    <source>
        <strain evidence="3">Duke_24FS_64</strain>
        <strain evidence="4">Duke_26_47</strain>
    </source>
</reference>
<evidence type="ECO:0000259" key="2">
    <source>
        <dbReference type="Pfam" id="PF23343"/>
    </source>
</evidence>
<accession>A0AAU8B5W0</accession>
<dbReference type="InterPro" id="IPR056906">
    <property type="entry name" value="ORF2/G2P_dom"/>
</dbReference>
<dbReference type="EMBL" id="PP511543">
    <property type="protein sequence ID" value="XCD05305.1"/>
    <property type="molecule type" value="Genomic_DNA"/>
</dbReference>